<evidence type="ECO:0000259" key="9">
    <source>
        <dbReference type="PROSITE" id="PS50109"/>
    </source>
</evidence>
<dbReference type="SUPFAM" id="SSF55785">
    <property type="entry name" value="PYP-like sensor domain (PAS domain)"/>
    <property type="match status" value="2"/>
</dbReference>
<feature type="coiled-coil region" evidence="7">
    <location>
        <begin position="219"/>
        <end position="246"/>
    </location>
</feature>
<evidence type="ECO:0000256" key="2">
    <source>
        <dbReference type="ARBA" id="ARBA00012438"/>
    </source>
</evidence>
<evidence type="ECO:0000256" key="1">
    <source>
        <dbReference type="ARBA" id="ARBA00000085"/>
    </source>
</evidence>
<evidence type="ECO:0000256" key="4">
    <source>
        <dbReference type="ARBA" id="ARBA00022679"/>
    </source>
</evidence>
<sequence length="850" mass="92572">MPKRKLLGARDRVGAPALFRGVRGGTSGRLPVNVPSCLRTMLVGLGLVLPAEAIAAPAMARPPAQWISSGDMVSLALVLGAISAAMISALWLMRERARLETRNGELEYALGEADARNARYQSLLVDKDRRIAVWEGVGTPVELIGALPNEIGAPVDDAGFLAFGRWLEPRSAARIEQAIDRLRADAERFDLVVETARGQIVEAQGRVSGGRAFVRFVALANLRAEIAELRIENDRLAGALERTEGLLDALDTPVWMRDETHRLVWVNHAYAEAVEARRPTDVLAHGTELLDTRARQRIGAETMPERPFAETLSTVVHGDRVFYEVVEAASPSGTAGMAANATALENAREELARTLRSHAETLDHLATPVALFDQEQRLSFYNQAFQRLWGLETGFLDAHPGNGEFLERLRAEGKLPEPPSWREWKERILAVYRSLEPHSHLWHLPDGQTLHVFANAHPQGGATFVFDDLTEKVDLEARYNTLVRVQGETIDHLAEGVAVFGTDGRLKLSNPAFRALWGIADDQAEPGTHIRDVAGACRASDPEGTSWRSFSGIITSFDDERRTSEGRTELTSGIVLDYALVPLPNAQWMATFVNMSDSVRVERALTDMNEALRKADALKNDFVQHVSYELRSPLTNIIGFTDLLRSETSGALNDRQSDYVDHIATSSSVLLTIVNDILDLATVDAGIMQLDLAEVDLSAILDEVAEQMGDRLKEAHAELAVAKGRGLGRIVADPQRLKQILFKLLSNAASYAPEGSLIRLDCAREGQAAIFTVSDSGPGIPADVLKTVFKRFETVDHDGRPRGAGLGLSIVDSFVSLHGGDVAIESGPGEGTTVVCRIPSAETARAQASG</sequence>
<dbReference type="EC" id="2.7.13.3" evidence="2"/>
<feature type="domain" description="Histidine kinase" evidence="9">
    <location>
        <begin position="625"/>
        <end position="842"/>
    </location>
</feature>
<dbReference type="PANTHER" id="PTHR43711">
    <property type="entry name" value="TWO-COMPONENT HISTIDINE KINASE"/>
    <property type="match status" value="1"/>
</dbReference>
<dbReference type="InterPro" id="IPR005467">
    <property type="entry name" value="His_kinase_dom"/>
</dbReference>
<evidence type="ECO:0000313" key="10">
    <source>
        <dbReference type="EMBL" id="TPW28401.1"/>
    </source>
</evidence>
<dbReference type="InterPro" id="IPR035965">
    <property type="entry name" value="PAS-like_dom_sf"/>
</dbReference>
<protein>
    <recommendedName>
        <fullName evidence="2">histidine kinase</fullName>
        <ecNumber evidence="2">2.7.13.3</ecNumber>
    </recommendedName>
</protein>
<evidence type="ECO:0000256" key="8">
    <source>
        <dbReference type="SAM" id="Phobius"/>
    </source>
</evidence>
<proteinExistence type="predicted"/>
<reference evidence="10 11" key="1">
    <citation type="submission" date="2019-06" db="EMBL/GenBank/DDBJ databases">
        <authorList>
            <person name="Li M."/>
        </authorList>
    </citation>
    <scope>NUCLEOTIDE SEQUENCE [LARGE SCALE GENOMIC DNA]</scope>
    <source>
        <strain evidence="10 11">BGMRC6574</strain>
    </source>
</reference>
<keyword evidence="4" id="KW-0808">Transferase</keyword>
<gene>
    <name evidence="10" type="ORF">FJU11_09655</name>
</gene>
<dbReference type="InterPro" id="IPR003594">
    <property type="entry name" value="HATPase_dom"/>
</dbReference>
<dbReference type="GO" id="GO:0000155">
    <property type="term" value="F:phosphorelay sensor kinase activity"/>
    <property type="evidence" value="ECO:0007669"/>
    <property type="project" value="InterPro"/>
</dbReference>
<dbReference type="Pfam" id="PF02518">
    <property type="entry name" value="HATPase_c"/>
    <property type="match status" value="1"/>
</dbReference>
<accession>A0A506U5K4</accession>
<dbReference type="InterPro" id="IPR036097">
    <property type="entry name" value="HisK_dim/P_sf"/>
</dbReference>
<dbReference type="Pfam" id="PF00512">
    <property type="entry name" value="HisKA"/>
    <property type="match status" value="1"/>
</dbReference>
<dbReference type="InterPro" id="IPR036890">
    <property type="entry name" value="HATPase_C_sf"/>
</dbReference>
<dbReference type="AlphaFoldDB" id="A0A506U5K4"/>
<dbReference type="SUPFAM" id="SSF47384">
    <property type="entry name" value="Homodimeric domain of signal transducing histidine kinase"/>
    <property type="match status" value="1"/>
</dbReference>
<name>A0A506U5K4_9HYPH</name>
<dbReference type="Pfam" id="PF12860">
    <property type="entry name" value="PAS_7"/>
    <property type="match status" value="2"/>
</dbReference>
<keyword evidence="6" id="KW-0902">Two-component regulatory system</keyword>
<dbReference type="PANTHER" id="PTHR43711:SF26">
    <property type="entry name" value="SENSOR HISTIDINE KINASE RCSC"/>
    <property type="match status" value="1"/>
</dbReference>
<dbReference type="SMART" id="SM00388">
    <property type="entry name" value="HisKA"/>
    <property type="match status" value="1"/>
</dbReference>
<keyword evidence="5" id="KW-0418">Kinase</keyword>
<dbReference type="CDD" id="cd00075">
    <property type="entry name" value="HATPase"/>
    <property type="match status" value="1"/>
</dbReference>
<dbReference type="SMART" id="SM00091">
    <property type="entry name" value="PAS"/>
    <property type="match status" value="3"/>
</dbReference>
<dbReference type="Gene3D" id="3.30.450.20">
    <property type="entry name" value="PAS domain"/>
    <property type="match status" value="2"/>
</dbReference>
<evidence type="ECO:0000256" key="6">
    <source>
        <dbReference type="ARBA" id="ARBA00023012"/>
    </source>
</evidence>
<dbReference type="SMART" id="SM00387">
    <property type="entry name" value="HATPase_c"/>
    <property type="match status" value="1"/>
</dbReference>
<keyword evidence="11" id="KW-1185">Reference proteome</keyword>
<dbReference type="EMBL" id="VHLH01000015">
    <property type="protein sequence ID" value="TPW28401.1"/>
    <property type="molecule type" value="Genomic_DNA"/>
</dbReference>
<keyword evidence="3" id="KW-0597">Phosphoprotein</keyword>
<feature type="transmembrane region" description="Helical" evidence="8">
    <location>
        <begin position="72"/>
        <end position="93"/>
    </location>
</feature>
<dbReference type="SUPFAM" id="SSF55874">
    <property type="entry name" value="ATPase domain of HSP90 chaperone/DNA topoisomerase II/histidine kinase"/>
    <property type="match status" value="1"/>
</dbReference>
<dbReference type="InterPro" id="IPR004358">
    <property type="entry name" value="Sig_transdc_His_kin-like_C"/>
</dbReference>
<dbReference type="InterPro" id="IPR003661">
    <property type="entry name" value="HisK_dim/P_dom"/>
</dbReference>
<dbReference type="Gene3D" id="3.30.565.10">
    <property type="entry name" value="Histidine kinase-like ATPase, C-terminal domain"/>
    <property type="match status" value="1"/>
</dbReference>
<dbReference type="Proteomes" id="UP000320314">
    <property type="component" value="Unassembled WGS sequence"/>
</dbReference>
<evidence type="ECO:0000256" key="3">
    <source>
        <dbReference type="ARBA" id="ARBA00022553"/>
    </source>
</evidence>
<dbReference type="InterPro" id="IPR000014">
    <property type="entry name" value="PAS"/>
</dbReference>
<evidence type="ECO:0000256" key="5">
    <source>
        <dbReference type="ARBA" id="ARBA00022777"/>
    </source>
</evidence>
<keyword evidence="8" id="KW-0472">Membrane</keyword>
<dbReference type="OrthoDB" id="9797304at2"/>
<dbReference type="Gene3D" id="1.10.287.130">
    <property type="match status" value="1"/>
</dbReference>
<keyword evidence="8" id="KW-0812">Transmembrane</keyword>
<evidence type="ECO:0000256" key="7">
    <source>
        <dbReference type="SAM" id="Coils"/>
    </source>
</evidence>
<dbReference type="PROSITE" id="PS50109">
    <property type="entry name" value="HIS_KIN"/>
    <property type="match status" value="1"/>
</dbReference>
<organism evidence="10 11">
    <name type="scientific">Pararhizobium mangrovi</name>
    <dbReference type="NCBI Taxonomy" id="2590452"/>
    <lineage>
        <taxon>Bacteria</taxon>
        <taxon>Pseudomonadati</taxon>
        <taxon>Pseudomonadota</taxon>
        <taxon>Alphaproteobacteria</taxon>
        <taxon>Hyphomicrobiales</taxon>
        <taxon>Rhizobiaceae</taxon>
        <taxon>Rhizobium/Agrobacterium group</taxon>
        <taxon>Pararhizobium</taxon>
    </lineage>
</organism>
<comment type="catalytic activity">
    <reaction evidence="1">
        <text>ATP + protein L-histidine = ADP + protein N-phospho-L-histidine.</text>
        <dbReference type="EC" id="2.7.13.3"/>
    </reaction>
</comment>
<keyword evidence="8" id="KW-1133">Transmembrane helix</keyword>
<comment type="caution">
    <text evidence="10">The sequence shown here is derived from an EMBL/GenBank/DDBJ whole genome shotgun (WGS) entry which is preliminary data.</text>
</comment>
<dbReference type="PRINTS" id="PR00344">
    <property type="entry name" value="BCTRLSENSOR"/>
</dbReference>
<evidence type="ECO:0000313" key="11">
    <source>
        <dbReference type="Proteomes" id="UP000320314"/>
    </source>
</evidence>
<dbReference type="CDD" id="cd00082">
    <property type="entry name" value="HisKA"/>
    <property type="match status" value="1"/>
</dbReference>
<dbReference type="InterPro" id="IPR050736">
    <property type="entry name" value="Sensor_HK_Regulatory"/>
</dbReference>
<keyword evidence="7" id="KW-0175">Coiled coil</keyword>